<dbReference type="Pfam" id="PF17200">
    <property type="entry name" value="sCache_2"/>
    <property type="match status" value="1"/>
</dbReference>
<evidence type="ECO:0000313" key="8">
    <source>
        <dbReference type="Proteomes" id="UP000029224"/>
    </source>
</evidence>
<comment type="subcellular location">
    <subcellularLocation>
        <location evidence="1">Cell membrane</location>
        <topology evidence="1">Multi-pass membrane protein</topology>
    </subcellularLocation>
</comment>
<evidence type="ECO:0000256" key="3">
    <source>
        <dbReference type="ARBA" id="ARBA00022692"/>
    </source>
</evidence>
<dbReference type="InterPro" id="IPR033480">
    <property type="entry name" value="sCache_2"/>
</dbReference>
<reference evidence="7 8" key="1">
    <citation type="submission" date="2014-09" db="EMBL/GenBank/DDBJ databases">
        <title>Vibrio maritimus JCM 19240. (C210) whole genome shotgun sequence.</title>
        <authorList>
            <person name="Sawabe T."/>
            <person name="Meirelles P."/>
            <person name="Nakanishi M."/>
            <person name="Sayaka M."/>
            <person name="Hattori M."/>
            <person name="Ohkuma M."/>
        </authorList>
    </citation>
    <scope>NUCLEOTIDE SEQUENCE [LARGE SCALE GENOMIC DNA]</scope>
    <source>
        <strain evidence="7 8">JCM 19240</strain>
    </source>
</reference>
<keyword evidence="3" id="KW-0812">Transmembrane</keyword>
<keyword evidence="7" id="KW-0418">Kinase</keyword>
<evidence type="ECO:0000256" key="5">
    <source>
        <dbReference type="ARBA" id="ARBA00023136"/>
    </source>
</evidence>
<accession>A0A090T1L7</accession>
<organism evidence="7 8">
    <name type="scientific">Vibrio maritimus</name>
    <dbReference type="NCBI Taxonomy" id="990268"/>
    <lineage>
        <taxon>Bacteria</taxon>
        <taxon>Pseudomonadati</taxon>
        <taxon>Pseudomonadota</taxon>
        <taxon>Gammaproteobacteria</taxon>
        <taxon>Vibrionales</taxon>
        <taxon>Vibrionaceae</taxon>
        <taxon>Vibrio</taxon>
    </lineage>
</organism>
<name>A0A090T1L7_9VIBR</name>
<evidence type="ECO:0000256" key="2">
    <source>
        <dbReference type="ARBA" id="ARBA00022475"/>
    </source>
</evidence>
<dbReference type="EMBL" id="BBMT01000004">
    <property type="protein sequence ID" value="GAL33905.1"/>
    <property type="molecule type" value="Genomic_DNA"/>
</dbReference>
<dbReference type="GO" id="GO:0005886">
    <property type="term" value="C:plasma membrane"/>
    <property type="evidence" value="ECO:0007669"/>
    <property type="project" value="UniProtKB-SubCell"/>
</dbReference>
<dbReference type="AlphaFoldDB" id="A0A090T1L7"/>
<comment type="caution">
    <text evidence="7">The sequence shown here is derived from an EMBL/GenBank/DDBJ whole genome shotgun (WGS) entry which is preliminary data.</text>
</comment>
<protein>
    <submittedName>
        <fullName evidence="7">Sensor histidine kinase</fullName>
    </submittedName>
</protein>
<keyword evidence="7" id="KW-0808">Transferase</keyword>
<gene>
    <name evidence="7" type="ORF">JCM19240_813</name>
</gene>
<dbReference type="Proteomes" id="UP000029224">
    <property type="component" value="Unassembled WGS sequence"/>
</dbReference>
<dbReference type="Gene3D" id="3.30.450.20">
    <property type="entry name" value="PAS domain"/>
    <property type="match status" value="1"/>
</dbReference>
<keyword evidence="5" id="KW-0472">Membrane</keyword>
<evidence type="ECO:0000313" key="7">
    <source>
        <dbReference type="EMBL" id="GAL33905.1"/>
    </source>
</evidence>
<evidence type="ECO:0000256" key="4">
    <source>
        <dbReference type="ARBA" id="ARBA00022989"/>
    </source>
</evidence>
<keyword evidence="2" id="KW-1003">Cell membrane</keyword>
<reference evidence="7 8" key="2">
    <citation type="submission" date="2014-09" db="EMBL/GenBank/DDBJ databases">
        <authorList>
            <consortium name="NBRP consortium"/>
            <person name="Sawabe T."/>
            <person name="Meirelles P."/>
            <person name="Nakanishi M."/>
            <person name="Sayaka M."/>
            <person name="Hattori M."/>
            <person name="Ohkuma M."/>
        </authorList>
    </citation>
    <scope>NUCLEOTIDE SEQUENCE [LARGE SCALE GENOMIC DNA]</scope>
    <source>
        <strain evidence="7 8">JCM 19240</strain>
    </source>
</reference>
<dbReference type="SMART" id="SM01049">
    <property type="entry name" value="Cache_2"/>
    <property type="match status" value="1"/>
</dbReference>
<dbReference type="GO" id="GO:0016301">
    <property type="term" value="F:kinase activity"/>
    <property type="evidence" value="ECO:0007669"/>
    <property type="project" value="UniProtKB-KW"/>
</dbReference>
<keyword evidence="8" id="KW-1185">Reference proteome</keyword>
<proteinExistence type="predicted"/>
<sequence length="161" mass="18117">MPLKAKLILLTLIPLVIVTASVSWITLYQAKALGEKEISIFRESLIRTKEAALKDSVELAFDAIEQAYLDPTLSEREAKVEVKAILNRLRYGTDGYFFAYDKVGTNLVHPIIPELVGRNLLKLQDQDGDYLIEALLFQAQAGGGFHQYLWQKPQPGRRSLS</sequence>
<evidence type="ECO:0000256" key="1">
    <source>
        <dbReference type="ARBA" id="ARBA00004651"/>
    </source>
</evidence>
<evidence type="ECO:0000259" key="6">
    <source>
        <dbReference type="SMART" id="SM01049"/>
    </source>
</evidence>
<keyword evidence="4" id="KW-1133">Transmembrane helix</keyword>
<feature type="domain" description="Single Cache" evidence="6">
    <location>
        <begin position="42"/>
        <end position="133"/>
    </location>
</feature>